<organism evidence="2 3">
    <name type="scientific">Zymoseptoria brevis</name>
    <dbReference type="NCBI Taxonomy" id="1047168"/>
    <lineage>
        <taxon>Eukaryota</taxon>
        <taxon>Fungi</taxon>
        <taxon>Dikarya</taxon>
        <taxon>Ascomycota</taxon>
        <taxon>Pezizomycotina</taxon>
        <taxon>Dothideomycetes</taxon>
        <taxon>Dothideomycetidae</taxon>
        <taxon>Mycosphaerellales</taxon>
        <taxon>Mycosphaerellaceae</taxon>
        <taxon>Zymoseptoria</taxon>
    </lineage>
</organism>
<feature type="compositionally biased region" description="Basic and acidic residues" evidence="1">
    <location>
        <begin position="12"/>
        <end position="21"/>
    </location>
</feature>
<gene>
    <name evidence="2" type="ORF">TI39_contig840g00010</name>
</gene>
<keyword evidence="3" id="KW-1185">Reference proteome</keyword>
<accession>A0A0F4GF60</accession>
<dbReference type="Proteomes" id="UP000033647">
    <property type="component" value="Unassembled WGS sequence"/>
</dbReference>
<dbReference type="AlphaFoldDB" id="A0A0F4GF60"/>
<feature type="compositionally biased region" description="Polar residues" evidence="1">
    <location>
        <begin position="80"/>
        <end position="96"/>
    </location>
</feature>
<protein>
    <submittedName>
        <fullName evidence="2">Uncharacterized protein</fullName>
    </submittedName>
</protein>
<feature type="region of interest" description="Disordered" evidence="1">
    <location>
        <begin position="1"/>
        <end position="131"/>
    </location>
</feature>
<feature type="compositionally biased region" description="Acidic residues" evidence="1">
    <location>
        <begin position="1"/>
        <end position="11"/>
    </location>
</feature>
<reference evidence="2 3" key="1">
    <citation type="submission" date="2015-03" db="EMBL/GenBank/DDBJ databases">
        <title>RNA-seq based gene annotation and comparative genomics of four Zymoseptoria species reveal species-specific pathogenicity related genes and transposable element activity.</title>
        <authorList>
            <person name="Grandaubert J."/>
            <person name="Bhattacharyya A."/>
            <person name="Stukenbrock E.H."/>
        </authorList>
    </citation>
    <scope>NUCLEOTIDE SEQUENCE [LARGE SCALE GENOMIC DNA]</scope>
    <source>
        <strain evidence="2 3">Zb18110</strain>
    </source>
</reference>
<feature type="compositionally biased region" description="Acidic residues" evidence="1">
    <location>
        <begin position="35"/>
        <end position="55"/>
    </location>
</feature>
<sequence>MGGVWEESESEEAGRPAREDEWNGQFYAKDKMDVDESEDEEMGEEDSESGDMDAMAEEKSTDFSNTPFRADSDDGPVNTPALNNFTFGSVPLTNRLPQVWPDKLQRRPLTSATGSRESIAWPPRELSNTSD</sequence>
<comment type="caution">
    <text evidence="2">The sequence shown here is derived from an EMBL/GenBank/DDBJ whole genome shotgun (WGS) entry which is preliminary data.</text>
</comment>
<evidence type="ECO:0000256" key="1">
    <source>
        <dbReference type="SAM" id="MobiDB-lite"/>
    </source>
</evidence>
<proteinExistence type="predicted"/>
<evidence type="ECO:0000313" key="3">
    <source>
        <dbReference type="Proteomes" id="UP000033647"/>
    </source>
</evidence>
<evidence type="ECO:0000313" key="2">
    <source>
        <dbReference type="EMBL" id="KJX96071.1"/>
    </source>
</evidence>
<name>A0A0F4GF60_9PEZI</name>
<dbReference type="EMBL" id="LAFY01000832">
    <property type="protein sequence ID" value="KJX96071.1"/>
    <property type="molecule type" value="Genomic_DNA"/>
</dbReference>